<dbReference type="AlphaFoldDB" id="A0A9W9SJV5"/>
<reference evidence="8" key="2">
    <citation type="journal article" date="2023" name="IMA Fungus">
        <title>Comparative genomic study of the Penicillium genus elucidates a diverse pangenome and 15 lateral gene transfer events.</title>
        <authorList>
            <person name="Petersen C."/>
            <person name="Sorensen T."/>
            <person name="Nielsen M.R."/>
            <person name="Sondergaard T.E."/>
            <person name="Sorensen J.L."/>
            <person name="Fitzpatrick D.A."/>
            <person name="Frisvad J.C."/>
            <person name="Nielsen K.L."/>
        </authorList>
    </citation>
    <scope>NUCLEOTIDE SEQUENCE</scope>
    <source>
        <strain evidence="8">IBT 29677</strain>
    </source>
</reference>
<protein>
    <recommendedName>
        <fullName evidence="7">CHCH domain-containing protein</fullName>
    </recommendedName>
</protein>
<dbReference type="RefSeq" id="XP_056483076.1">
    <property type="nucleotide sequence ID" value="XM_056637046.1"/>
</dbReference>
<comment type="similarity">
    <text evidence="5">Belongs to the COX19 family.</text>
</comment>
<evidence type="ECO:0000256" key="6">
    <source>
        <dbReference type="SAM" id="MobiDB-lite"/>
    </source>
</evidence>
<name>A0A9W9SJV5_9EURO</name>
<evidence type="ECO:0000313" key="8">
    <source>
        <dbReference type="EMBL" id="KAJ5379290.1"/>
    </source>
</evidence>
<evidence type="ECO:0000256" key="4">
    <source>
        <dbReference type="ARBA" id="ARBA00037279"/>
    </source>
</evidence>
<proteinExistence type="inferred from homology"/>
<dbReference type="InterPro" id="IPR010625">
    <property type="entry name" value="CHCH"/>
</dbReference>
<dbReference type="EMBL" id="JAPZBU010000011">
    <property type="protein sequence ID" value="KAJ5379290.1"/>
    <property type="molecule type" value="Genomic_DNA"/>
</dbReference>
<dbReference type="GO" id="GO:0033617">
    <property type="term" value="P:mitochondrial respiratory chain complex IV assembly"/>
    <property type="evidence" value="ECO:0007669"/>
    <property type="project" value="TreeGrafter"/>
</dbReference>
<reference evidence="8" key="1">
    <citation type="submission" date="2022-12" db="EMBL/GenBank/DDBJ databases">
        <authorList>
            <person name="Petersen C."/>
        </authorList>
    </citation>
    <scope>NUCLEOTIDE SEQUENCE</scope>
    <source>
        <strain evidence="8">IBT 29677</strain>
    </source>
</reference>
<accession>A0A9W9SJV5</accession>
<gene>
    <name evidence="8" type="ORF">N7509_012409</name>
</gene>
<keyword evidence="9" id="KW-1185">Reference proteome</keyword>
<comment type="function">
    <text evidence="4">Required for the assembly of mitochondrial cytochrome c oxidase.</text>
</comment>
<evidence type="ECO:0000256" key="2">
    <source>
        <dbReference type="ARBA" id="ARBA00022490"/>
    </source>
</evidence>
<evidence type="ECO:0000256" key="5">
    <source>
        <dbReference type="ARBA" id="ARBA00038223"/>
    </source>
</evidence>
<dbReference type="InterPro" id="IPR051383">
    <property type="entry name" value="COX19"/>
</dbReference>
<sequence>MSFGAPGGGSVNYKPTPPERGSFPLDHEVPYTSSHHAEDGPWLIYHSIDIGECKHIISGYLKCIKSNRGTNDEACRKLAKQYLTCRMDKNLMAPDNFENLGLIFKEDQKKSSAPETQSAQGTENKN</sequence>
<organism evidence="8 9">
    <name type="scientific">Penicillium cosmopolitanum</name>
    <dbReference type="NCBI Taxonomy" id="1131564"/>
    <lineage>
        <taxon>Eukaryota</taxon>
        <taxon>Fungi</taxon>
        <taxon>Dikarya</taxon>
        <taxon>Ascomycota</taxon>
        <taxon>Pezizomycotina</taxon>
        <taxon>Eurotiomycetes</taxon>
        <taxon>Eurotiomycetidae</taxon>
        <taxon>Eurotiales</taxon>
        <taxon>Aspergillaceae</taxon>
        <taxon>Penicillium</taxon>
    </lineage>
</organism>
<evidence type="ECO:0000313" key="9">
    <source>
        <dbReference type="Proteomes" id="UP001147747"/>
    </source>
</evidence>
<dbReference type="PANTHER" id="PTHR21107">
    <property type="entry name" value="CYTOCHROME C OXIDASE ASSEMBLY PROTEIN COX19"/>
    <property type="match status" value="1"/>
</dbReference>
<dbReference type="PANTHER" id="PTHR21107:SF2">
    <property type="entry name" value="CYTOCHROME C OXIDASE ASSEMBLY PROTEIN COX19"/>
    <property type="match status" value="1"/>
</dbReference>
<evidence type="ECO:0000256" key="1">
    <source>
        <dbReference type="ARBA" id="ARBA00004496"/>
    </source>
</evidence>
<dbReference type="GO" id="GO:0005758">
    <property type="term" value="C:mitochondrial intermembrane space"/>
    <property type="evidence" value="ECO:0007669"/>
    <property type="project" value="TreeGrafter"/>
</dbReference>
<dbReference type="PROSITE" id="PS51808">
    <property type="entry name" value="CHCH"/>
    <property type="match status" value="1"/>
</dbReference>
<evidence type="ECO:0000256" key="3">
    <source>
        <dbReference type="ARBA" id="ARBA00023157"/>
    </source>
</evidence>
<feature type="region of interest" description="Disordered" evidence="6">
    <location>
        <begin position="1"/>
        <end position="31"/>
    </location>
</feature>
<feature type="compositionally biased region" description="Gly residues" evidence="6">
    <location>
        <begin position="1"/>
        <end position="10"/>
    </location>
</feature>
<comment type="caution">
    <text evidence="8">The sequence shown here is derived from an EMBL/GenBank/DDBJ whole genome shotgun (WGS) entry which is preliminary data.</text>
</comment>
<feature type="domain" description="CHCH" evidence="7">
    <location>
        <begin position="53"/>
        <end position="87"/>
    </location>
</feature>
<dbReference type="GeneID" id="81376026"/>
<keyword evidence="2" id="KW-0963">Cytoplasm</keyword>
<dbReference type="Pfam" id="PF06747">
    <property type="entry name" value="CHCH"/>
    <property type="match status" value="1"/>
</dbReference>
<evidence type="ECO:0000259" key="7">
    <source>
        <dbReference type="Pfam" id="PF06747"/>
    </source>
</evidence>
<keyword evidence="3" id="KW-1015">Disulfide bond</keyword>
<dbReference type="OrthoDB" id="268594at2759"/>
<comment type="subcellular location">
    <subcellularLocation>
        <location evidence="1">Cytoplasm</location>
    </subcellularLocation>
</comment>
<dbReference type="Proteomes" id="UP001147747">
    <property type="component" value="Unassembled WGS sequence"/>
</dbReference>